<evidence type="ECO:0000259" key="4">
    <source>
        <dbReference type="Pfam" id="PF01753"/>
    </source>
</evidence>
<keyword evidence="2" id="KW-0863">Zinc-finger</keyword>
<name>A0AAD3CMM4_9STRA</name>
<evidence type="ECO:0000256" key="2">
    <source>
        <dbReference type="ARBA" id="ARBA00022771"/>
    </source>
</evidence>
<evidence type="ECO:0000256" key="3">
    <source>
        <dbReference type="ARBA" id="ARBA00022833"/>
    </source>
</evidence>
<dbReference type="SUPFAM" id="SSF144232">
    <property type="entry name" value="HIT/MYND zinc finger-like"/>
    <property type="match status" value="1"/>
</dbReference>
<gene>
    <name evidence="5" type="ORF">CTEN210_03965</name>
</gene>
<proteinExistence type="predicted"/>
<evidence type="ECO:0000256" key="1">
    <source>
        <dbReference type="ARBA" id="ARBA00022723"/>
    </source>
</evidence>
<protein>
    <recommendedName>
        <fullName evidence="4">MYND-type domain-containing protein</fullName>
    </recommendedName>
</protein>
<evidence type="ECO:0000313" key="6">
    <source>
        <dbReference type="Proteomes" id="UP001054902"/>
    </source>
</evidence>
<keyword evidence="1" id="KW-0479">Metal-binding</keyword>
<reference evidence="5 6" key="1">
    <citation type="journal article" date="2021" name="Sci. Rep.">
        <title>The genome of the diatom Chaetoceros tenuissimus carries an ancient integrated fragment of an extant virus.</title>
        <authorList>
            <person name="Hongo Y."/>
            <person name="Kimura K."/>
            <person name="Takaki Y."/>
            <person name="Yoshida Y."/>
            <person name="Baba S."/>
            <person name="Kobayashi G."/>
            <person name="Nagasaki K."/>
            <person name="Hano T."/>
            <person name="Tomaru Y."/>
        </authorList>
    </citation>
    <scope>NUCLEOTIDE SEQUENCE [LARGE SCALE GENOMIC DNA]</scope>
    <source>
        <strain evidence="5 6">NIES-3715</strain>
    </source>
</reference>
<feature type="domain" description="MYND-type" evidence="4">
    <location>
        <begin position="10"/>
        <end position="56"/>
    </location>
</feature>
<accession>A0AAD3CMM4</accession>
<comment type="caution">
    <text evidence="5">The sequence shown here is derived from an EMBL/GenBank/DDBJ whole genome shotgun (WGS) entry which is preliminary data.</text>
</comment>
<dbReference type="Gene3D" id="6.10.140.2220">
    <property type="match status" value="1"/>
</dbReference>
<evidence type="ECO:0000313" key="5">
    <source>
        <dbReference type="EMBL" id="GFH47490.1"/>
    </source>
</evidence>
<sequence>MQSSILEIKCSRCGKVEKPNEEKFQACSKCIEIKMLPDMYCSDECFRLDWKTHKKKHREFSAEKAEHLEASKEEVRFMSSSNRFIKRMKNENKHTQFTYMMYAMETARTKMDYDRAESLCRKMISLYPFVPEPYKELAIMKLRTDKSSRLSRRDAARLLEVSMEKTAQLLLNGDTSIRHSSELKSLKEKSMSNLSFPVQCRELDEKLNMMFEMIQDDLDNVEEVDSSIFEANWVVSDRKFMAMWLYLSQIMMDKDLHRSIQMFMAPTSESFPYEILLEHPVPDPDIHFSEFSLHVQQQVDVYNTLVRSGIIYNGLFHEGLPVLDPNNMGLVLNNRTPEELMIAKEIYMHAFLHGSEIVEFYNSIGISHTSDELFVVHPNELLEDYLNPIASLLEAGVNEFDPKLSSSPFFDGEWVIAHGLTSDIGKRLNHTAAMVKSDKFNEEGRVAVVFKDGGPTKYLKVENLKPAVKENRNYALLVCLPEAEQWKFMMKESLVI</sequence>
<organism evidence="5 6">
    <name type="scientific">Chaetoceros tenuissimus</name>
    <dbReference type="NCBI Taxonomy" id="426638"/>
    <lineage>
        <taxon>Eukaryota</taxon>
        <taxon>Sar</taxon>
        <taxon>Stramenopiles</taxon>
        <taxon>Ochrophyta</taxon>
        <taxon>Bacillariophyta</taxon>
        <taxon>Coscinodiscophyceae</taxon>
        <taxon>Chaetocerotophycidae</taxon>
        <taxon>Chaetocerotales</taxon>
        <taxon>Chaetocerotaceae</taxon>
        <taxon>Chaetoceros</taxon>
    </lineage>
</organism>
<keyword evidence="3" id="KW-0862">Zinc</keyword>
<dbReference type="EMBL" id="BLLK01000023">
    <property type="protein sequence ID" value="GFH47490.1"/>
    <property type="molecule type" value="Genomic_DNA"/>
</dbReference>
<dbReference type="InterPro" id="IPR002893">
    <property type="entry name" value="Znf_MYND"/>
</dbReference>
<dbReference type="GO" id="GO:0008270">
    <property type="term" value="F:zinc ion binding"/>
    <property type="evidence" value="ECO:0007669"/>
    <property type="project" value="UniProtKB-KW"/>
</dbReference>
<keyword evidence="6" id="KW-1185">Reference proteome</keyword>
<dbReference type="Proteomes" id="UP001054902">
    <property type="component" value="Unassembled WGS sequence"/>
</dbReference>
<dbReference type="AlphaFoldDB" id="A0AAD3CMM4"/>
<dbReference type="Pfam" id="PF01753">
    <property type="entry name" value="zf-MYND"/>
    <property type="match status" value="1"/>
</dbReference>